<organism evidence="7">
    <name type="scientific">Salvia splendens</name>
    <name type="common">Scarlet sage</name>
    <dbReference type="NCBI Taxonomy" id="180675"/>
    <lineage>
        <taxon>Eukaryota</taxon>
        <taxon>Viridiplantae</taxon>
        <taxon>Streptophyta</taxon>
        <taxon>Embryophyta</taxon>
        <taxon>Tracheophyta</taxon>
        <taxon>Spermatophyta</taxon>
        <taxon>Magnoliopsida</taxon>
        <taxon>eudicotyledons</taxon>
        <taxon>Gunneridae</taxon>
        <taxon>Pentapetalae</taxon>
        <taxon>asterids</taxon>
        <taxon>lamiids</taxon>
        <taxon>Lamiales</taxon>
        <taxon>Lamiaceae</taxon>
        <taxon>Nepetoideae</taxon>
        <taxon>Mentheae</taxon>
        <taxon>Salviinae</taxon>
        <taxon>Salvia</taxon>
        <taxon>Salvia subgen. Calosphace</taxon>
        <taxon>core Calosphace</taxon>
    </lineage>
</organism>
<feature type="region of interest" description="Disordered" evidence="4">
    <location>
        <begin position="808"/>
        <end position="842"/>
    </location>
</feature>
<dbReference type="GO" id="GO:0005874">
    <property type="term" value="C:microtubule"/>
    <property type="evidence" value="ECO:0007669"/>
    <property type="project" value="TreeGrafter"/>
</dbReference>
<comment type="caution">
    <text evidence="7">The sequence shown here is derived from an EMBL/GenBank/DDBJ whole genome shotgun (WGS) entry which is preliminary data.</text>
</comment>
<dbReference type="PANTHER" id="PTHR11566:SF21">
    <property type="entry name" value="DYNAMIN RELATED PROTEIN 1, ISOFORM A"/>
    <property type="match status" value="1"/>
</dbReference>
<evidence type="ECO:0008006" key="9">
    <source>
        <dbReference type="Google" id="ProtNLM"/>
    </source>
</evidence>
<name>A0A8X8XZV3_SALSN</name>
<keyword evidence="2" id="KW-0342">GTP-binding</keyword>
<dbReference type="EMBL" id="PNBA02000006">
    <property type="protein sequence ID" value="KAG6421959.1"/>
    <property type="molecule type" value="Genomic_DNA"/>
</dbReference>
<evidence type="ECO:0000256" key="4">
    <source>
        <dbReference type="SAM" id="MobiDB-lite"/>
    </source>
</evidence>
<dbReference type="PANTHER" id="PTHR11566">
    <property type="entry name" value="DYNAMIN"/>
    <property type="match status" value="1"/>
</dbReference>
<dbReference type="GO" id="GO:0003924">
    <property type="term" value="F:GTPase activity"/>
    <property type="evidence" value="ECO:0007669"/>
    <property type="project" value="InterPro"/>
</dbReference>
<proteinExistence type="predicted"/>
<feature type="region of interest" description="Disordered" evidence="4">
    <location>
        <begin position="628"/>
        <end position="651"/>
    </location>
</feature>
<dbReference type="GO" id="GO:0005737">
    <property type="term" value="C:cytoplasm"/>
    <property type="evidence" value="ECO:0007669"/>
    <property type="project" value="UniProtKB-ARBA"/>
</dbReference>
<dbReference type="OrthoDB" id="5061070at2759"/>
<evidence type="ECO:0000313" key="8">
    <source>
        <dbReference type="Proteomes" id="UP000298416"/>
    </source>
</evidence>
<dbReference type="CDD" id="cd08771">
    <property type="entry name" value="DLP_1"/>
    <property type="match status" value="1"/>
</dbReference>
<evidence type="ECO:0000313" key="7">
    <source>
        <dbReference type="EMBL" id="KAG6421959.1"/>
    </source>
</evidence>
<feature type="compositionally biased region" description="Low complexity" evidence="4">
    <location>
        <begin position="808"/>
        <end position="821"/>
    </location>
</feature>
<gene>
    <name evidence="7" type="ORF">SASPL_118519</name>
</gene>
<keyword evidence="8" id="KW-1185">Reference proteome</keyword>
<dbReference type="GO" id="GO:0008017">
    <property type="term" value="F:microtubule binding"/>
    <property type="evidence" value="ECO:0007669"/>
    <property type="project" value="TreeGrafter"/>
</dbReference>
<evidence type="ECO:0000256" key="3">
    <source>
        <dbReference type="ARBA" id="ARBA00023175"/>
    </source>
</evidence>
<evidence type="ECO:0000256" key="1">
    <source>
        <dbReference type="ARBA" id="ARBA00022741"/>
    </source>
</evidence>
<evidence type="ECO:0000259" key="6">
    <source>
        <dbReference type="PROSITE" id="PS51718"/>
    </source>
</evidence>
<dbReference type="Pfam" id="PF00350">
    <property type="entry name" value="Dynamin_N"/>
    <property type="match status" value="1"/>
</dbReference>
<keyword evidence="3" id="KW-0505">Motor protein</keyword>
<reference evidence="7" key="2">
    <citation type="submission" date="2020-08" db="EMBL/GenBank/DDBJ databases">
        <title>Plant Genome Project.</title>
        <authorList>
            <person name="Zhang R.-G."/>
        </authorList>
    </citation>
    <scope>NUCLEOTIDE SEQUENCE</scope>
    <source>
        <strain evidence="7">Huo1</strain>
        <tissue evidence="7">Leaf</tissue>
    </source>
</reference>
<dbReference type="SMART" id="SM00053">
    <property type="entry name" value="DYNc"/>
    <property type="match status" value="1"/>
</dbReference>
<dbReference type="SMART" id="SM00302">
    <property type="entry name" value="GED"/>
    <property type="match status" value="1"/>
</dbReference>
<feature type="domain" description="Dynamin-type G" evidence="6">
    <location>
        <begin position="28"/>
        <end position="301"/>
    </location>
</feature>
<feature type="domain" description="GED" evidence="5">
    <location>
        <begin position="685"/>
        <end position="776"/>
    </location>
</feature>
<dbReference type="InterPro" id="IPR022812">
    <property type="entry name" value="Dynamin"/>
</dbReference>
<dbReference type="GO" id="GO:0005525">
    <property type="term" value="F:GTP binding"/>
    <property type="evidence" value="ECO:0007669"/>
    <property type="project" value="InterPro"/>
</dbReference>
<dbReference type="GO" id="GO:0016020">
    <property type="term" value="C:membrane"/>
    <property type="evidence" value="ECO:0007669"/>
    <property type="project" value="TreeGrafter"/>
</dbReference>
<dbReference type="InterPro" id="IPR000375">
    <property type="entry name" value="Dynamin_stalk"/>
</dbReference>
<dbReference type="InterPro" id="IPR020850">
    <property type="entry name" value="GED_dom"/>
</dbReference>
<keyword evidence="1" id="KW-0547">Nucleotide-binding</keyword>
<protein>
    <recommendedName>
        <fullName evidence="9">Dynamin GTPase</fullName>
    </recommendedName>
</protein>
<evidence type="ECO:0000256" key="2">
    <source>
        <dbReference type="ARBA" id="ARBA00023134"/>
    </source>
</evidence>
<dbReference type="InterPro" id="IPR045063">
    <property type="entry name" value="Dynamin_N"/>
</dbReference>
<dbReference type="InterPro" id="IPR030381">
    <property type="entry name" value="G_DYNAMIN_dom"/>
</dbReference>
<evidence type="ECO:0000259" key="5">
    <source>
        <dbReference type="PROSITE" id="PS51388"/>
    </source>
</evidence>
<dbReference type="FunFam" id="3.40.50.300:FF:001027">
    <property type="entry name" value="dynamin-related protein 3A"/>
    <property type="match status" value="1"/>
</dbReference>
<dbReference type="InterPro" id="IPR001401">
    <property type="entry name" value="Dynamin_GTPase"/>
</dbReference>
<dbReference type="InterPro" id="IPR019762">
    <property type="entry name" value="Dynamin_GTPase_CS"/>
</dbReference>
<sequence>MAVPLGNTVIPIVNKLHDIFAQLGSQYSIDLPQVAVVGSQSSGKSSVLEALVGRDFLPRGSDICTRCPLLLQLIRRSSKADEPEAEWGEFLHLKDKKFFNFSGIRREIQAETEREAGGNKGVSDKPISLKIYSPNVLDITLVDLPGLTKVPVGDQPSDIETRIRNMITAFIKRESCLILAVTPANADLANSDALQMAQCVDPDGHRTIGVITKLDIMDRGTDACNFLLGKVVPLQLGYVGVVNRSQEDIQLNLSIKDALVAEEKFFCTHTEYSDITDHCGVPQLAKKLNQILVQHIKTVLPGLKSRISAALVSVAKEFASYGEVSESKAGKGALILNVLSKYSEAFSSMIEGRNEEISTSELSGGARIQYIFQNIFVKCLEDIDPCEDLTNDDVRTAIQNATGTRSALFVPEVPFEVLVRRQIARLLDPSLQCTRFVYDELIKMSYRCMVNELQKFPVLRKCIDDVTRDFLQESRRPTEAMVESHIETQMDFINTSNSDFIGGRKAIEVASEQVKSRIVWPIAKHKDTGDSEKLSFRERNFTSRAILAKANGTVPDQGVRPAADVEKTAESANFVHESMHMSPLKWDRFNARRIGDIAIATKYKSKVESLTKHLKRVSNAGSGWGIPSIFGGRDNHTSPKESSTSKPINEPVHSMEQRVSMIHLREPPSVLRSSEFDSDEKAVEITAMKLLLRSYYDIVRKSIQDYVPKAIMHFLVNHTKRELHNELIKRLYRDNLLEELLREPNEVAMKRKRTHDTLKVLEQAFRTIDELPLEVEAAERGYSSTSGSDCDPTGLPRINGLLRSSLFSNSSTESYSPSSKTSRSRKSGESHSPLYSDTHYGG</sequence>
<accession>A0A8X8XZV3</accession>
<reference evidence="7" key="1">
    <citation type="submission" date="2018-01" db="EMBL/GenBank/DDBJ databases">
        <authorList>
            <person name="Mao J.F."/>
        </authorList>
    </citation>
    <scope>NUCLEOTIDE SEQUENCE</scope>
    <source>
        <strain evidence="7">Huo1</strain>
        <tissue evidence="7">Leaf</tissue>
    </source>
</reference>
<dbReference type="PROSITE" id="PS00410">
    <property type="entry name" value="G_DYNAMIN_1"/>
    <property type="match status" value="1"/>
</dbReference>
<dbReference type="AlphaFoldDB" id="A0A8X8XZV3"/>
<dbReference type="Proteomes" id="UP000298416">
    <property type="component" value="Unassembled WGS sequence"/>
</dbReference>
<dbReference type="PROSITE" id="PS51388">
    <property type="entry name" value="GED"/>
    <property type="match status" value="1"/>
</dbReference>
<dbReference type="PROSITE" id="PS51718">
    <property type="entry name" value="G_DYNAMIN_2"/>
    <property type="match status" value="1"/>
</dbReference>
<dbReference type="Pfam" id="PF02212">
    <property type="entry name" value="GED"/>
    <property type="match status" value="1"/>
</dbReference>
<dbReference type="Pfam" id="PF01031">
    <property type="entry name" value="Dynamin_M"/>
    <property type="match status" value="1"/>
</dbReference>
<dbReference type="InterPro" id="IPR003130">
    <property type="entry name" value="GED"/>
</dbReference>